<dbReference type="AlphaFoldDB" id="A0A327QTI5"/>
<dbReference type="EMBL" id="QLLL01000004">
    <property type="protein sequence ID" value="RAJ05067.1"/>
    <property type="molecule type" value="Genomic_DNA"/>
</dbReference>
<protein>
    <submittedName>
        <fullName evidence="5">Tetratricopeptide repeat protein</fullName>
    </submittedName>
</protein>
<keyword evidence="1" id="KW-0677">Repeat</keyword>
<name>A0A327QTI5_9BACT</name>
<evidence type="ECO:0000313" key="6">
    <source>
        <dbReference type="Proteomes" id="UP000249547"/>
    </source>
</evidence>
<evidence type="ECO:0000256" key="3">
    <source>
        <dbReference type="PROSITE-ProRule" id="PRU00339"/>
    </source>
</evidence>
<gene>
    <name evidence="5" type="ORF">LX64_02221</name>
</gene>
<evidence type="ECO:0000256" key="2">
    <source>
        <dbReference type="ARBA" id="ARBA00022803"/>
    </source>
</evidence>
<evidence type="ECO:0000313" key="5">
    <source>
        <dbReference type="EMBL" id="RAJ05067.1"/>
    </source>
</evidence>
<feature type="repeat" description="TPR" evidence="3">
    <location>
        <begin position="96"/>
        <end position="129"/>
    </location>
</feature>
<feature type="chain" id="PRO_5016466767" evidence="4">
    <location>
        <begin position="25"/>
        <end position="300"/>
    </location>
</feature>
<dbReference type="SMART" id="SM00028">
    <property type="entry name" value="TPR"/>
    <property type="match status" value="6"/>
</dbReference>
<organism evidence="5 6">
    <name type="scientific">Chitinophaga skermanii</name>
    <dbReference type="NCBI Taxonomy" id="331697"/>
    <lineage>
        <taxon>Bacteria</taxon>
        <taxon>Pseudomonadati</taxon>
        <taxon>Bacteroidota</taxon>
        <taxon>Chitinophagia</taxon>
        <taxon>Chitinophagales</taxon>
        <taxon>Chitinophagaceae</taxon>
        <taxon>Chitinophaga</taxon>
    </lineage>
</organism>
<dbReference type="Gene3D" id="1.25.40.10">
    <property type="entry name" value="Tetratricopeptide repeat domain"/>
    <property type="match status" value="1"/>
</dbReference>
<dbReference type="RefSeq" id="WP_111597693.1">
    <property type="nucleotide sequence ID" value="NZ_QLLL01000004.1"/>
</dbReference>
<reference evidence="5 6" key="1">
    <citation type="submission" date="2018-06" db="EMBL/GenBank/DDBJ databases">
        <title>Genomic Encyclopedia of Archaeal and Bacterial Type Strains, Phase II (KMG-II): from individual species to whole genera.</title>
        <authorList>
            <person name="Goeker M."/>
        </authorList>
    </citation>
    <scope>NUCLEOTIDE SEQUENCE [LARGE SCALE GENOMIC DNA]</scope>
    <source>
        <strain evidence="5 6">DSM 23857</strain>
    </source>
</reference>
<accession>A0A327QTI5</accession>
<evidence type="ECO:0000256" key="4">
    <source>
        <dbReference type="SAM" id="SignalP"/>
    </source>
</evidence>
<dbReference type="SUPFAM" id="SSF48452">
    <property type="entry name" value="TPR-like"/>
    <property type="match status" value="2"/>
</dbReference>
<dbReference type="Proteomes" id="UP000249547">
    <property type="component" value="Unassembled WGS sequence"/>
</dbReference>
<dbReference type="InterPro" id="IPR051012">
    <property type="entry name" value="CellSynth/LPSAsmb/PSIAsmb"/>
</dbReference>
<dbReference type="OrthoDB" id="672485at2"/>
<keyword evidence="2 3" id="KW-0802">TPR repeat</keyword>
<dbReference type="PROSITE" id="PS50005">
    <property type="entry name" value="TPR"/>
    <property type="match status" value="3"/>
</dbReference>
<evidence type="ECO:0000256" key="1">
    <source>
        <dbReference type="ARBA" id="ARBA00022737"/>
    </source>
</evidence>
<feature type="signal peptide" evidence="4">
    <location>
        <begin position="1"/>
        <end position="24"/>
    </location>
</feature>
<proteinExistence type="predicted"/>
<dbReference type="Pfam" id="PF13432">
    <property type="entry name" value="TPR_16"/>
    <property type="match status" value="2"/>
</dbReference>
<dbReference type="PANTHER" id="PTHR45586">
    <property type="entry name" value="TPR REPEAT-CONTAINING PROTEIN PA4667"/>
    <property type="match status" value="1"/>
</dbReference>
<sequence length="300" mass="33288">MKNTYVLCILLLCLAGIGPVTTLAHGVDKAKLFFEEGLLLQKAGKLEAATTKYLAAIQADVAFKEAYMALAGLKFDQEQFQAARMYRELATRYGAPADGFFIGECYFLEGKADSALQAYTIALQVSPEHEKAACRIAQVYGLRQQYDLSIQYYQTAIATGKSVGDASFAMAKIYFTMANFRNAAQAFEQSAKYGKAADADYYYHLGISYIQQNETEKGIECLESAHVLRTNDIQIMLSLADAYFKKQNFAKAIVQWNNILVLQPQNAFVMFMLGKSYICSGEVLKGQRICDQALIVGDVK</sequence>
<comment type="caution">
    <text evidence="5">The sequence shown here is derived from an EMBL/GenBank/DDBJ whole genome shotgun (WGS) entry which is preliminary data.</text>
</comment>
<keyword evidence="4" id="KW-0732">Signal</keyword>
<dbReference type="InterPro" id="IPR011990">
    <property type="entry name" value="TPR-like_helical_dom_sf"/>
</dbReference>
<keyword evidence="6" id="KW-1185">Reference proteome</keyword>
<feature type="repeat" description="TPR" evidence="3">
    <location>
        <begin position="233"/>
        <end position="266"/>
    </location>
</feature>
<dbReference type="InterPro" id="IPR019734">
    <property type="entry name" value="TPR_rpt"/>
</dbReference>
<dbReference type="PANTHER" id="PTHR45586:SF1">
    <property type="entry name" value="LIPOPOLYSACCHARIDE ASSEMBLY PROTEIN B"/>
    <property type="match status" value="1"/>
</dbReference>
<feature type="repeat" description="TPR" evidence="3">
    <location>
        <begin position="199"/>
        <end position="232"/>
    </location>
</feature>